<comment type="caution">
    <text evidence="4">The sequence shown here is derived from an EMBL/GenBank/DDBJ whole genome shotgun (WGS) entry which is preliminary data.</text>
</comment>
<keyword evidence="1" id="KW-0175">Coiled coil</keyword>
<dbReference type="Pfam" id="PF25973">
    <property type="entry name" value="BSH_CzcB"/>
    <property type="match status" value="1"/>
</dbReference>
<dbReference type="Pfam" id="PF25967">
    <property type="entry name" value="RND-MFP_C"/>
    <property type="match status" value="1"/>
</dbReference>
<dbReference type="GO" id="GO:0015562">
    <property type="term" value="F:efflux transmembrane transporter activity"/>
    <property type="evidence" value="ECO:0007669"/>
    <property type="project" value="TreeGrafter"/>
</dbReference>
<dbReference type="PROSITE" id="PS51257">
    <property type="entry name" value="PROKAR_LIPOPROTEIN"/>
    <property type="match status" value="1"/>
</dbReference>
<proteinExistence type="predicted"/>
<evidence type="ECO:0000259" key="2">
    <source>
        <dbReference type="Pfam" id="PF25967"/>
    </source>
</evidence>
<accession>A0A644SZP4</accession>
<sequence length="357" mass="37899">MRQAVIASLAFLSLACAGCQNASKDEPPRPVKAAIVEQGFEQEPALLTGRIAAHKYVNAAFRISGKVAERLVSVGDSVVAGKVLAKLDDAVVKDTLSSAKADVAAALATLDQTRKQATRVSNLLSEHAVSKREHEAAIRQYKATLAQLEAAKAQQHTAEEQLLYATLVSDSDGVVVNKFVETGEVVAAGQPVFRIAENGAYDAVFDMPENLLDVVLPGRTMEVCLDRLKNICSEAEIYEVSPEADSATRTYQTKAIVKQASQMPLGTTVVGRVVLPKSRVIIIPSAAVVSHDGQAAVWVIDNATGKIAPRPIEVRQYTTSAVVVARGLSAGEKIVTAGAQALRKGQKVKDIASDEAH</sequence>
<dbReference type="NCBIfam" id="TIGR01730">
    <property type="entry name" value="RND_mfp"/>
    <property type="match status" value="1"/>
</dbReference>
<dbReference type="PANTHER" id="PTHR30469:SF38">
    <property type="entry name" value="HLYD FAMILY SECRETION PROTEIN"/>
    <property type="match status" value="1"/>
</dbReference>
<dbReference type="PANTHER" id="PTHR30469">
    <property type="entry name" value="MULTIDRUG RESISTANCE PROTEIN MDTA"/>
    <property type="match status" value="1"/>
</dbReference>
<feature type="domain" description="Multidrug resistance protein MdtA-like C-terminal permuted SH3" evidence="2">
    <location>
        <begin position="280"/>
        <end position="340"/>
    </location>
</feature>
<feature type="domain" description="CzcB-like barrel-sandwich hybrid" evidence="3">
    <location>
        <begin position="61"/>
        <end position="197"/>
    </location>
</feature>
<evidence type="ECO:0000313" key="4">
    <source>
        <dbReference type="EMBL" id="MPL60148.1"/>
    </source>
</evidence>
<dbReference type="InterPro" id="IPR058647">
    <property type="entry name" value="BSH_CzcB-like"/>
</dbReference>
<gene>
    <name evidence="4" type="primary">mdtA_3</name>
    <name evidence="4" type="ORF">SDC9_05704</name>
</gene>
<feature type="coiled-coil region" evidence="1">
    <location>
        <begin position="96"/>
        <end position="161"/>
    </location>
</feature>
<dbReference type="Gene3D" id="1.10.287.470">
    <property type="entry name" value="Helix hairpin bin"/>
    <property type="match status" value="1"/>
</dbReference>
<dbReference type="SUPFAM" id="SSF111369">
    <property type="entry name" value="HlyD-like secretion proteins"/>
    <property type="match status" value="1"/>
</dbReference>
<name>A0A644SZP4_9ZZZZ</name>
<dbReference type="Gene3D" id="2.40.420.20">
    <property type="match status" value="1"/>
</dbReference>
<organism evidence="4">
    <name type="scientific">bioreactor metagenome</name>
    <dbReference type="NCBI Taxonomy" id="1076179"/>
    <lineage>
        <taxon>unclassified sequences</taxon>
        <taxon>metagenomes</taxon>
        <taxon>ecological metagenomes</taxon>
    </lineage>
</organism>
<dbReference type="InterPro" id="IPR058627">
    <property type="entry name" value="MdtA-like_C"/>
</dbReference>
<protein>
    <submittedName>
        <fullName evidence="4">Multidrug resistance protein MdtA</fullName>
    </submittedName>
</protein>
<dbReference type="AlphaFoldDB" id="A0A644SZP4"/>
<evidence type="ECO:0000256" key="1">
    <source>
        <dbReference type="SAM" id="Coils"/>
    </source>
</evidence>
<dbReference type="GO" id="GO:1990281">
    <property type="term" value="C:efflux pump complex"/>
    <property type="evidence" value="ECO:0007669"/>
    <property type="project" value="TreeGrafter"/>
</dbReference>
<dbReference type="InterPro" id="IPR006143">
    <property type="entry name" value="RND_pump_MFP"/>
</dbReference>
<dbReference type="Gene3D" id="2.40.30.170">
    <property type="match status" value="1"/>
</dbReference>
<dbReference type="EMBL" id="VSSQ01000011">
    <property type="protein sequence ID" value="MPL60148.1"/>
    <property type="molecule type" value="Genomic_DNA"/>
</dbReference>
<reference evidence="4" key="1">
    <citation type="submission" date="2019-08" db="EMBL/GenBank/DDBJ databases">
        <authorList>
            <person name="Kucharzyk K."/>
            <person name="Murdoch R.W."/>
            <person name="Higgins S."/>
            <person name="Loffler F."/>
        </authorList>
    </citation>
    <scope>NUCLEOTIDE SEQUENCE</scope>
</reference>
<evidence type="ECO:0000259" key="3">
    <source>
        <dbReference type="Pfam" id="PF25973"/>
    </source>
</evidence>
<dbReference type="Gene3D" id="2.40.50.100">
    <property type="match status" value="1"/>
</dbReference>